<dbReference type="InParanoid" id="A0A1U8D8Q7"/>
<dbReference type="GeneID" id="102385826"/>
<evidence type="ECO:0000313" key="3">
    <source>
        <dbReference type="RefSeq" id="XP_014373515.1"/>
    </source>
</evidence>
<dbReference type="InterPro" id="IPR033272">
    <property type="entry name" value="Hemogen"/>
</dbReference>
<feature type="compositionally biased region" description="Basic and acidic residues" evidence="1">
    <location>
        <begin position="62"/>
        <end position="83"/>
    </location>
</feature>
<gene>
    <name evidence="3" type="primary">HEMGN</name>
</gene>
<evidence type="ECO:0000313" key="2">
    <source>
        <dbReference type="Proteomes" id="UP000189705"/>
    </source>
</evidence>
<dbReference type="KEGG" id="asn:102385826"/>
<dbReference type="RefSeq" id="XP_014373515.1">
    <property type="nucleotide sequence ID" value="XM_014518029.2"/>
</dbReference>
<name>A0A1U8D8Q7_ALLSI</name>
<protein>
    <submittedName>
        <fullName evidence="3">Hemogen isoform X1</fullName>
    </submittedName>
</protein>
<dbReference type="Proteomes" id="UP000189705">
    <property type="component" value="Unplaced"/>
</dbReference>
<dbReference type="PANTHER" id="PTHR15993">
    <property type="entry name" value="HEMOGEN"/>
    <property type="match status" value="1"/>
</dbReference>
<dbReference type="GO" id="GO:0045667">
    <property type="term" value="P:regulation of osteoblast differentiation"/>
    <property type="evidence" value="ECO:0007669"/>
    <property type="project" value="TreeGrafter"/>
</dbReference>
<feature type="region of interest" description="Disordered" evidence="1">
    <location>
        <begin position="1"/>
        <end position="34"/>
    </location>
</feature>
<accession>A0A1U8D8Q7</accession>
<evidence type="ECO:0000256" key="1">
    <source>
        <dbReference type="SAM" id="MobiDB-lite"/>
    </source>
</evidence>
<dbReference type="GO" id="GO:0030154">
    <property type="term" value="P:cell differentiation"/>
    <property type="evidence" value="ECO:0007669"/>
    <property type="project" value="InterPro"/>
</dbReference>
<dbReference type="CTD" id="55363"/>
<feature type="region of interest" description="Disordered" evidence="1">
    <location>
        <begin position="62"/>
        <end position="190"/>
    </location>
</feature>
<organism evidence="2 3">
    <name type="scientific">Alligator sinensis</name>
    <name type="common">Chinese alligator</name>
    <dbReference type="NCBI Taxonomy" id="38654"/>
    <lineage>
        <taxon>Eukaryota</taxon>
        <taxon>Metazoa</taxon>
        <taxon>Chordata</taxon>
        <taxon>Craniata</taxon>
        <taxon>Vertebrata</taxon>
        <taxon>Euteleostomi</taxon>
        <taxon>Archelosauria</taxon>
        <taxon>Archosauria</taxon>
        <taxon>Crocodylia</taxon>
        <taxon>Alligatoridae</taxon>
        <taxon>Alligatorinae</taxon>
        <taxon>Alligator</taxon>
    </lineage>
</organism>
<feature type="compositionally biased region" description="Basic and acidic residues" evidence="1">
    <location>
        <begin position="10"/>
        <end position="22"/>
    </location>
</feature>
<dbReference type="AlphaFoldDB" id="A0A1U8D8Q7"/>
<reference evidence="3" key="1">
    <citation type="submission" date="2025-08" db="UniProtKB">
        <authorList>
            <consortium name="RefSeq"/>
        </authorList>
    </citation>
    <scope>IDENTIFICATION</scope>
</reference>
<keyword evidence="2" id="KW-1185">Reference proteome</keyword>
<feature type="compositionally biased region" description="Basic residues" evidence="1">
    <location>
        <begin position="84"/>
        <end position="97"/>
    </location>
</feature>
<dbReference type="GO" id="GO:0005654">
    <property type="term" value="C:nucleoplasm"/>
    <property type="evidence" value="ECO:0007669"/>
    <property type="project" value="TreeGrafter"/>
</dbReference>
<sequence>MPSLQNKMEGIGKDHAYSEPDHQPPPASEEYVVPGNALLHHEEYAVPDVIITRRLRDRELLRKRKTEAQEKDTIQWVLGEEKNKRQKRGRGAGRGRGRPLVTQPEPQPKESENELSEQAQTPQEHPVITVQELPSGTPQEAVEGISAEGDLFAAEQKEAPGSAEGEILEDLNTPLENDYQDNEYCPSAVF</sequence>
<dbReference type="OrthoDB" id="9950769at2759"/>
<proteinExistence type="predicted"/>
<dbReference type="PANTHER" id="PTHR15993:SF6">
    <property type="entry name" value="HEMOGEN"/>
    <property type="match status" value="1"/>
</dbReference>